<dbReference type="GO" id="GO:0005829">
    <property type="term" value="C:cytosol"/>
    <property type="evidence" value="ECO:0007669"/>
    <property type="project" value="TreeGrafter"/>
</dbReference>
<dbReference type="Gene3D" id="2.30.30.40">
    <property type="entry name" value="SH3 Domains"/>
    <property type="match status" value="2"/>
</dbReference>
<dbReference type="PANTHER" id="PTHR22617:SF23">
    <property type="entry name" value="CHEMOTAXIS PROTEIN CHEW"/>
    <property type="match status" value="1"/>
</dbReference>
<evidence type="ECO:0000313" key="3">
    <source>
        <dbReference type="Proteomes" id="UP000316801"/>
    </source>
</evidence>
<organism evidence="2 3">
    <name type="scientific">Rhizobium straminoryzae</name>
    <dbReference type="NCBI Taxonomy" id="1387186"/>
    <lineage>
        <taxon>Bacteria</taxon>
        <taxon>Pseudomonadati</taxon>
        <taxon>Pseudomonadota</taxon>
        <taxon>Alphaproteobacteria</taxon>
        <taxon>Hyphomicrobiales</taxon>
        <taxon>Rhizobiaceae</taxon>
        <taxon>Rhizobium/Agrobacterium group</taxon>
        <taxon>Rhizobium</taxon>
    </lineage>
</organism>
<name>A0A549T5Y6_9HYPH</name>
<dbReference type="InterPro" id="IPR002545">
    <property type="entry name" value="CheW-lke_dom"/>
</dbReference>
<gene>
    <name evidence="2" type="ORF">FNA46_15795</name>
</gene>
<dbReference type="InterPro" id="IPR036061">
    <property type="entry name" value="CheW-like_dom_sf"/>
</dbReference>
<keyword evidence="3" id="KW-1185">Reference proteome</keyword>
<sequence>MQMMPLALPVAASATTARLDGRRAYGTILAGGLLVALPVDHTREVVPRPDELHPFPQLCPLVCGALLLRGSIIPVVDLGRLLGVSLVAARVIVVMRCEGRLLGLLADGVGDIDLVGADQLEDLVIPEQGGGTGAIPVVQTLRLEDRVASVLCPHRVLAHPGLPSVPETSGGEREGDAERSQPLLLFRLAGYVFAVAADAVATTLPIAELGASPVVSDLCLGVVIYREHQVPVIDPLFLLGIDRVERPVRSAAALILRLGADSHVGLLIHDVIDILRFSRTSMNAPPAGIFGDASLLEAILRLSDGTDVMLLDHRQLEGEERLCGLAAIARLSQQKAQATAAEGGRRVAGEGEPFLVFSAGGRFAMPLIETSEIIMPPAHVTRVRDRADGIAGFFSYRGSGVTIIDLAAWLRRMPSTSNDAEARLLIVRGTRNVMAFQVEAVHAIEHGRIRHSSPAAREGRPGARYLPDEMLEYVEDGELRSLSLLHLARLADEI</sequence>
<dbReference type="SUPFAM" id="SSF50341">
    <property type="entry name" value="CheW-like"/>
    <property type="match status" value="3"/>
</dbReference>
<proteinExistence type="predicted"/>
<protein>
    <recommendedName>
        <fullName evidence="1">CheW-like domain-containing protein</fullName>
    </recommendedName>
</protein>
<evidence type="ECO:0000259" key="1">
    <source>
        <dbReference type="PROSITE" id="PS50851"/>
    </source>
</evidence>
<dbReference type="InterPro" id="IPR039315">
    <property type="entry name" value="CheW"/>
</dbReference>
<dbReference type="GO" id="GO:0006935">
    <property type="term" value="P:chemotaxis"/>
    <property type="evidence" value="ECO:0007669"/>
    <property type="project" value="InterPro"/>
</dbReference>
<accession>A0A549T5Y6</accession>
<feature type="domain" description="CheW-like" evidence="1">
    <location>
        <begin position="22"/>
        <end position="162"/>
    </location>
</feature>
<dbReference type="Pfam" id="PF01584">
    <property type="entry name" value="CheW"/>
    <property type="match status" value="3"/>
</dbReference>
<feature type="domain" description="CheW-like" evidence="1">
    <location>
        <begin position="180"/>
        <end position="322"/>
    </location>
</feature>
<dbReference type="GO" id="GO:0007165">
    <property type="term" value="P:signal transduction"/>
    <property type="evidence" value="ECO:0007669"/>
    <property type="project" value="InterPro"/>
</dbReference>
<dbReference type="Proteomes" id="UP000316801">
    <property type="component" value="Unassembled WGS sequence"/>
</dbReference>
<dbReference type="RefSeq" id="WP_143126170.1">
    <property type="nucleotide sequence ID" value="NZ_VJMG01000046.1"/>
</dbReference>
<comment type="caution">
    <text evidence="2">The sequence shown here is derived from an EMBL/GenBank/DDBJ whole genome shotgun (WGS) entry which is preliminary data.</text>
</comment>
<dbReference type="PANTHER" id="PTHR22617">
    <property type="entry name" value="CHEMOTAXIS SENSOR HISTIDINE KINASE-RELATED"/>
    <property type="match status" value="1"/>
</dbReference>
<dbReference type="EMBL" id="VJMG01000046">
    <property type="protein sequence ID" value="TRL37262.1"/>
    <property type="molecule type" value="Genomic_DNA"/>
</dbReference>
<dbReference type="SMART" id="SM00260">
    <property type="entry name" value="CheW"/>
    <property type="match status" value="3"/>
</dbReference>
<dbReference type="AlphaFoldDB" id="A0A549T5Y6"/>
<dbReference type="Gene3D" id="2.40.50.180">
    <property type="entry name" value="CheA-289, Domain 4"/>
    <property type="match status" value="3"/>
</dbReference>
<dbReference type="PROSITE" id="PS50851">
    <property type="entry name" value="CHEW"/>
    <property type="match status" value="3"/>
</dbReference>
<evidence type="ECO:0000313" key="2">
    <source>
        <dbReference type="EMBL" id="TRL37262.1"/>
    </source>
</evidence>
<reference evidence="2 3" key="1">
    <citation type="submission" date="2019-07" db="EMBL/GenBank/DDBJ databases">
        <title>Ln-dependent methylotrophs.</title>
        <authorList>
            <person name="Tani A."/>
        </authorList>
    </citation>
    <scope>NUCLEOTIDE SEQUENCE [LARGE SCALE GENOMIC DNA]</scope>
    <source>
        <strain evidence="2 3">SM12</strain>
    </source>
</reference>
<feature type="domain" description="CheW-like" evidence="1">
    <location>
        <begin position="350"/>
        <end position="494"/>
    </location>
</feature>